<reference evidence="1 2" key="1">
    <citation type="submission" date="2013-01" db="EMBL/GenBank/DDBJ databases">
        <authorList>
            <person name="Harkins D.M."/>
            <person name="Durkin A.S."/>
            <person name="Brinkac L.M."/>
            <person name="Haft D.H."/>
            <person name="Selengut J.D."/>
            <person name="Sanka R."/>
            <person name="DePew J."/>
            <person name="Purushe J."/>
            <person name="Matthias M.A."/>
            <person name="Vinetz J.M."/>
            <person name="Sutton G.G."/>
            <person name="Nierman W.C."/>
            <person name="Fouts D.E."/>
        </authorList>
    </citation>
    <scope>NUCLEOTIDE SEQUENCE [LARGE SCALE GENOMIC DNA]</scope>
    <source>
        <strain evidence="1 2">HAI1536</strain>
    </source>
</reference>
<protein>
    <submittedName>
        <fullName evidence="1">Uncharacterized protein</fullName>
    </submittedName>
</protein>
<comment type="caution">
    <text evidence="1">The sequence shown here is derived from an EMBL/GenBank/DDBJ whole genome shotgun (WGS) entry which is preliminary data.</text>
</comment>
<gene>
    <name evidence="1" type="ORF">LEP1GSC172_2921</name>
</gene>
<evidence type="ECO:0000313" key="2">
    <source>
        <dbReference type="Proteomes" id="UP000012112"/>
    </source>
</evidence>
<name>M6VSV9_9LEPT</name>
<accession>M6VSV9</accession>
<dbReference type="Proteomes" id="UP000012112">
    <property type="component" value="Unassembled WGS sequence"/>
</dbReference>
<evidence type="ECO:0000313" key="1">
    <source>
        <dbReference type="EMBL" id="EMO52678.1"/>
    </source>
</evidence>
<proteinExistence type="predicted"/>
<sequence length="43" mass="5263">MIGELFVMNFIYEFLNFNYLEYYKIFSNTFISKKDNLARALKL</sequence>
<dbReference type="EMBL" id="AKWD02000053">
    <property type="protein sequence ID" value="EMO52678.1"/>
    <property type="molecule type" value="Genomic_DNA"/>
</dbReference>
<dbReference type="AlphaFoldDB" id="M6VSV9"/>
<organism evidence="1 2">
    <name type="scientific">Leptospira noguchii</name>
    <dbReference type="NCBI Taxonomy" id="28182"/>
    <lineage>
        <taxon>Bacteria</taxon>
        <taxon>Pseudomonadati</taxon>
        <taxon>Spirochaetota</taxon>
        <taxon>Spirochaetia</taxon>
        <taxon>Leptospirales</taxon>
        <taxon>Leptospiraceae</taxon>
        <taxon>Leptospira</taxon>
    </lineage>
</organism>